<feature type="chain" id="PRO_5043890364" evidence="1">
    <location>
        <begin position="18"/>
        <end position="98"/>
    </location>
</feature>
<dbReference type="RefSeq" id="WP_192029580.1">
    <property type="nucleotide sequence ID" value="NZ_JACYTR010000018.1"/>
</dbReference>
<name>A0AAW3ZKW8_9GAMM</name>
<organism evidence="2 3">
    <name type="scientific">Pseudomarimonas arenosa</name>
    <dbReference type="NCBI Taxonomy" id="2774145"/>
    <lineage>
        <taxon>Bacteria</taxon>
        <taxon>Pseudomonadati</taxon>
        <taxon>Pseudomonadota</taxon>
        <taxon>Gammaproteobacteria</taxon>
        <taxon>Lysobacterales</taxon>
        <taxon>Lysobacteraceae</taxon>
        <taxon>Pseudomarimonas</taxon>
    </lineage>
</organism>
<keyword evidence="3" id="KW-1185">Reference proteome</keyword>
<evidence type="ECO:0000313" key="2">
    <source>
        <dbReference type="EMBL" id="MBD8526159.1"/>
    </source>
</evidence>
<proteinExistence type="predicted"/>
<protein>
    <submittedName>
        <fullName evidence="2">DUF3301 domain-containing protein</fullName>
    </submittedName>
</protein>
<gene>
    <name evidence="2" type="ORF">IFO71_10460</name>
</gene>
<evidence type="ECO:0000256" key="1">
    <source>
        <dbReference type="SAM" id="SignalP"/>
    </source>
</evidence>
<evidence type="ECO:0000313" key="3">
    <source>
        <dbReference type="Proteomes" id="UP000613768"/>
    </source>
</evidence>
<accession>A0AAW3ZKW8</accession>
<feature type="signal peptide" evidence="1">
    <location>
        <begin position="1"/>
        <end position="17"/>
    </location>
</feature>
<dbReference type="EMBL" id="JACYTR010000018">
    <property type="protein sequence ID" value="MBD8526159.1"/>
    <property type="molecule type" value="Genomic_DNA"/>
</dbReference>
<keyword evidence="1" id="KW-0732">Signal</keyword>
<dbReference type="Pfam" id="PF11743">
    <property type="entry name" value="DUF3301"/>
    <property type="match status" value="1"/>
</dbReference>
<sequence>MTSILITLLLLAAAVFAWSAARDAAALAQHQARLLCREHGLQLLDQTVALRSIKLRRDDQGRLRWQRTYHYAYSSNGENRETGMIALLGDRVIWSSLP</sequence>
<dbReference type="InterPro" id="IPR021732">
    <property type="entry name" value="DUF3301"/>
</dbReference>
<comment type="caution">
    <text evidence="2">The sequence shown here is derived from an EMBL/GenBank/DDBJ whole genome shotgun (WGS) entry which is preliminary data.</text>
</comment>
<dbReference type="AlphaFoldDB" id="A0AAW3ZKW8"/>
<dbReference type="Proteomes" id="UP000613768">
    <property type="component" value="Unassembled WGS sequence"/>
</dbReference>
<reference evidence="2 3" key="1">
    <citation type="submission" date="2020-09" db="EMBL/GenBank/DDBJ databases">
        <title>Pseudoxanthomonas sp. CAU 1598 isolated from sand of Yaerae Beach.</title>
        <authorList>
            <person name="Kim W."/>
        </authorList>
    </citation>
    <scope>NUCLEOTIDE SEQUENCE [LARGE SCALE GENOMIC DNA]</scope>
    <source>
        <strain evidence="2 3">CAU 1598</strain>
    </source>
</reference>